<comment type="caution">
    <text evidence="2">The sequence shown here is derived from an EMBL/GenBank/DDBJ whole genome shotgun (WGS) entry which is preliminary data.</text>
</comment>
<feature type="chain" id="PRO_5045714426" evidence="1">
    <location>
        <begin position="23"/>
        <end position="129"/>
    </location>
</feature>
<proteinExistence type="predicted"/>
<evidence type="ECO:0000313" key="3">
    <source>
        <dbReference type="Proteomes" id="UP001138540"/>
    </source>
</evidence>
<sequence length="129" mass="13516">MALTNRYSFAFALATLGFVASGGVQGLAQVAASQESAKSAEVSIPFINHGGVRDWQAVGDDKLYIQDSGGKWYLATLAAPSPDLAFATAIGFETKGADRLDRFGTLVIAGNRYPLASLVASSPPPPRKK</sequence>
<keyword evidence="1" id="KW-0732">Signal</keyword>
<dbReference type="InterPro" id="IPR045500">
    <property type="entry name" value="DUF6491"/>
</dbReference>
<evidence type="ECO:0000313" key="2">
    <source>
        <dbReference type="EMBL" id="MBB5985129.1"/>
    </source>
</evidence>
<keyword evidence="3" id="KW-1185">Reference proteome</keyword>
<feature type="signal peptide" evidence="1">
    <location>
        <begin position="1"/>
        <end position="22"/>
    </location>
</feature>
<reference evidence="2 3" key="1">
    <citation type="submission" date="2020-08" db="EMBL/GenBank/DDBJ databases">
        <title>Exploring microbial biodiversity for novel pathways involved in the catabolism of aromatic compounds derived from lignin.</title>
        <authorList>
            <person name="Elkins J."/>
        </authorList>
    </citation>
    <scope>NUCLEOTIDE SEQUENCE [LARGE SCALE GENOMIC DNA]</scope>
    <source>
        <strain evidence="2 3">B1D3A</strain>
    </source>
</reference>
<accession>A0ABR6NCW4</accession>
<gene>
    <name evidence="2" type="ORF">HNP60_001103</name>
</gene>
<dbReference type="EMBL" id="JACHKA010000001">
    <property type="protein sequence ID" value="MBB5985129.1"/>
    <property type="molecule type" value="Genomic_DNA"/>
</dbReference>
<name>A0ABR6NCW4_9SPHN</name>
<dbReference type="Proteomes" id="UP001138540">
    <property type="component" value="Unassembled WGS sequence"/>
</dbReference>
<evidence type="ECO:0000256" key="1">
    <source>
        <dbReference type="SAM" id="SignalP"/>
    </source>
</evidence>
<organism evidence="2 3">
    <name type="scientific">Sphingobium lignivorans</name>
    <dbReference type="NCBI Taxonomy" id="2735886"/>
    <lineage>
        <taxon>Bacteria</taxon>
        <taxon>Pseudomonadati</taxon>
        <taxon>Pseudomonadota</taxon>
        <taxon>Alphaproteobacteria</taxon>
        <taxon>Sphingomonadales</taxon>
        <taxon>Sphingomonadaceae</taxon>
        <taxon>Sphingobium</taxon>
    </lineage>
</organism>
<dbReference type="Pfam" id="PF20101">
    <property type="entry name" value="DUF6491"/>
    <property type="match status" value="1"/>
</dbReference>
<protein>
    <submittedName>
        <fullName evidence="2">Uncharacterized protein</fullName>
    </submittedName>
</protein>
<dbReference type="RefSeq" id="WP_184151110.1">
    <property type="nucleotide sequence ID" value="NZ_JACHKA010000001.1"/>
</dbReference>